<protein>
    <submittedName>
        <fullName evidence="2">Uncharacterized protein</fullName>
    </submittedName>
</protein>
<accession>A0ABR6HNZ9</accession>
<proteinExistence type="predicted"/>
<gene>
    <name evidence="2" type="ORF">FHS00_001752</name>
</gene>
<comment type="caution">
    <text evidence="2">The sequence shown here is derived from an EMBL/GenBank/DDBJ whole genome shotgun (WGS) entry which is preliminary data.</text>
</comment>
<feature type="transmembrane region" description="Helical" evidence="1">
    <location>
        <begin position="12"/>
        <end position="43"/>
    </location>
</feature>
<reference evidence="2 3" key="1">
    <citation type="submission" date="2020-08" db="EMBL/GenBank/DDBJ databases">
        <title>Genomic Encyclopedia of Type Strains, Phase III (KMG-III): the genomes of soil and plant-associated and newly described type strains.</title>
        <authorList>
            <person name="Whitman W."/>
        </authorList>
    </citation>
    <scope>NUCLEOTIDE SEQUENCE [LARGE SCALE GENOMIC DNA]</scope>
    <source>
        <strain evidence="2 3">CECT 8572</strain>
    </source>
</reference>
<dbReference type="Proteomes" id="UP000576152">
    <property type="component" value="Unassembled WGS sequence"/>
</dbReference>
<keyword evidence="1" id="KW-0472">Membrane</keyword>
<dbReference type="EMBL" id="JACIBX010000005">
    <property type="protein sequence ID" value="MBB3712175.1"/>
    <property type="molecule type" value="Genomic_DNA"/>
</dbReference>
<evidence type="ECO:0000256" key="1">
    <source>
        <dbReference type="SAM" id="Phobius"/>
    </source>
</evidence>
<name>A0ABR6HNZ9_9RHOB</name>
<keyword evidence="1" id="KW-1133">Transmembrane helix</keyword>
<keyword evidence="1" id="KW-0812">Transmembrane</keyword>
<evidence type="ECO:0000313" key="3">
    <source>
        <dbReference type="Proteomes" id="UP000576152"/>
    </source>
</evidence>
<evidence type="ECO:0000313" key="2">
    <source>
        <dbReference type="EMBL" id="MBB3712175.1"/>
    </source>
</evidence>
<keyword evidence="3" id="KW-1185">Reference proteome</keyword>
<dbReference type="RefSeq" id="WP_183471898.1">
    <property type="nucleotide sequence ID" value="NZ_CP139691.1"/>
</dbReference>
<sequence>MRPPAPDYTSAFLATLGVLLFMGLLTVAALWGWVGVLLGALGFDKLARPIARRARHVRR</sequence>
<organism evidence="2 3">
    <name type="scientific">Limimaricola variabilis</name>
    <dbReference type="NCBI Taxonomy" id="1492771"/>
    <lineage>
        <taxon>Bacteria</taxon>
        <taxon>Pseudomonadati</taxon>
        <taxon>Pseudomonadota</taxon>
        <taxon>Alphaproteobacteria</taxon>
        <taxon>Rhodobacterales</taxon>
        <taxon>Paracoccaceae</taxon>
        <taxon>Limimaricola</taxon>
    </lineage>
</organism>